<evidence type="ECO:0000259" key="8">
    <source>
        <dbReference type="Pfam" id="PF00296"/>
    </source>
</evidence>
<proteinExistence type="inferred from homology"/>
<feature type="binding site" evidence="6">
    <location>
        <position position="97"/>
    </location>
    <ligand>
        <name>FMN</name>
        <dbReference type="ChEBI" id="CHEBI:58210"/>
    </ligand>
</feature>
<evidence type="ECO:0000256" key="6">
    <source>
        <dbReference type="PIRSR" id="PIRSR000337-1"/>
    </source>
</evidence>
<keyword evidence="10" id="KW-1185">Reference proteome</keyword>
<dbReference type="Pfam" id="PF00296">
    <property type="entry name" value="Bac_luciferase"/>
    <property type="match status" value="1"/>
</dbReference>
<evidence type="ECO:0000256" key="2">
    <source>
        <dbReference type="ARBA" id="ARBA00022643"/>
    </source>
</evidence>
<dbReference type="InterPro" id="IPR016215">
    <property type="entry name" value="NTA_MOA"/>
</dbReference>
<dbReference type="PANTHER" id="PTHR30011">
    <property type="entry name" value="ALKANESULFONATE MONOOXYGENASE-RELATED"/>
    <property type="match status" value="1"/>
</dbReference>
<feature type="binding site" evidence="6">
    <location>
        <position position="222"/>
    </location>
    <ligand>
        <name>FMN</name>
        <dbReference type="ChEBI" id="CHEBI:58210"/>
    </ligand>
</feature>
<organism evidence="9 10">
    <name type="scientific">Phytopseudomonas daroniae</name>
    <dbReference type="NCBI Taxonomy" id="2487519"/>
    <lineage>
        <taxon>Bacteria</taxon>
        <taxon>Pseudomonadati</taxon>
        <taxon>Pseudomonadota</taxon>
        <taxon>Gammaproteobacteria</taxon>
        <taxon>Pseudomonadales</taxon>
        <taxon>Pseudomonadaceae</taxon>
        <taxon>Phytopseudomonas</taxon>
    </lineage>
</organism>
<dbReference type="InterPro" id="IPR051260">
    <property type="entry name" value="Diverse_substr_monoxygenases"/>
</dbReference>
<evidence type="ECO:0000256" key="4">
    <source>
        <dbReference type="ARBA" id="ARBA00023033"/>
    </source>
</evidence>
<feature type="region of interest" description="Disordered" evidence="7">
    <location>
        <begin position="427"/>
        <end position="449"/>
    </location>
</feature>
<dbReference type="GO" id="GO:0004497">
    <property type="term" value="F:monooxygenase activity"/>
    <property type="evidence" value="ECO:0007669"/>
    <property type="project" value="UniProtKB-KW"/>
</dbReference>
<name>A0A4Q9QK49_9GAMM</name>
<dbReference type="PIRSF" id="PIRSF000337">
    <property type="entry name" value="NTA_MOA"/>
    <property type="match status" value="1"/>
</dbReference>
<dbReference type="EMBL" id="QJUI01000017">
    <property type="protein sequence ID" value="TBU74881.1"/>
    <property type="molecule type" value="Genomic_DNA"/>
</dbReference>
<feature type="domain" description="Luciferase-like" evidence="8">
    <location>
        <begin position="22"/>
        <end position="382"/>
    </location>
</feature>
<evidence type="ECO:0000256" key="3">
    <source>
        <dbReference type="ARBA" id="ARBA00023002"/>
    </source>
</evidence>
<evidence type="ECO:0000256" key="5">
    <source>
        <dbReference type="ARBA" id="ARBA00033748"/>
    </source>
</evidence>
<feature type="binding site" evidence="6">
    <location>
        <position position="147"/>
    </location>
    <ligand>
        <name>FMN</name>
        <dbReference type="ChEBI" id="CHEBI:58210"/>
    </ligand>
</feature>
<keyword evidence="1 6" id="KW-0285">Flavoprotein</keyword>
<evidence type="ECO:0000313" key="9">
    <source>
        <dbReference type="EMBL" id="TBU74881.1"/>
    </source>
</evidence>
<protein>
    <submittedName>
        <fullName evidence="9">Nitrilotriacetate monooxygenase</fullName>
    </submittedName>
</protein>
<dbReference type="GO" id="GO:0016705">
    <property type="term" value="F:oxidoreductase activity, acting on paired donors, with incorporation or reduction of molecular oxygen"/>
    <property type="evidence" value="ECO:0007669"/>
    <property type="project" value="InterPro"/>
</dbReference>
<gene>
    <name evidence="9" type="ORF">DNK06_18570</name>
</gene>
<sequence length="449" mass="49266">MHLALFVSHAGSHLAGWRLPQAEVGNALDIRYYQRLAEQAEAAKLDMLFVADKLALDDIHGGSFDAAVTWRPSGSPEPLALLSALSVLTSHIGLGATVSTSYHQPFHVARQFATLDHFSGGRVAWNAVTSVNDGEARNFGLEQHLSHAERYTKAAEFLDVVRTLWDTWEDDALLVDKASGRYADASKLHYADHQGDWFKVRGPLNLPRPPQGHPVLIQAGVSSAFQSLAARNAEVVFPVQSTLEKAKAFYREFKAQVVAAGRQVDDVKVLPGLYPIIADTDEQAQALANELDELILPIAGLAFMSASMNYDLAQHDPKAPVPDIRAHIRGSKGRFDGVIGNAIEAGWTLEQLGRWYASSLAFAKFIGSPQTVADQMQQWLEQDAADGFVIMPPYMPGGAERFLEQVVPELQRRGIFRREYQGSTLREHLGLRSPSSSHSPSISNTRSTP</sequence>
<evidence type="ECO:0000313" key="10">
    <source>
        <dbReference type="Proteomes" id="UP000292302"/>
    </source>
</evidence>
<evidence type="ECO:0000256" key="1">
    <source>
        <dbReference type="ARBA" id="ARBA00022630"/>
    </source>
</evidence>
<keyword evidence="4 9" id="KW-0503">Monooxygenase</keyword>
<dbReference type="Proteomes" id="UP000292302">
    <property type="component" value="Unassembled WGS sequence"/>
</dbReference>
<dbReference type="InterPro" id="IPR011251">
    <property type="entry name" value="Luciferase-like_dom"/>
</dbReference>
<keyword evidence="2 6" id="KW-0288">FMN</keyword>
<dbReference type="NCBIfam" id="TIGR03860">
    <property type="entry name" value="FMN_nitrolo"/>
    <property type="match status" value="1"/>
</dbReference>
<dbReference type="SUPFAM" id="SSF51679">
    <property type="entry name" value="Bacterial luciferase-like"/>
    <property type="match status" value="1"/>
</dbReference>
<dbReference type="InterPro" id="IPR036661">
    <property type="entry name" value="Luciferase-like_sf"/>
</dbReference>
<dbReference type="AlphaFoldDB" id="A0A4Q9QK49"/>
<dbReference type="PANTHER" id="PTHR30011:SF16">
    <property type="entry name" value="C2H2 FINGER DOMAIN TRANSCRIPTION FACTOR (EUROFUNG)-RELATED"/>
    <property type="match status" value="1"/>
</dbReference>
<reference evidence="9 10" key="1">
    <citation type="submission" date="2018-06" db="EMBL/GenBank/DDBJ databases">
        <title>Three novel Pseudomonas species isolated from symptomatic oak.</title>
        <authorList>
            <person name="Bueno-Gonzalez V."/>
            <person name="Brady C."/>
        </authorList>
    </citation>
    <scope>NUCLEOTIDE SEQUENCE [LARGE SCALE GENOMIC DNA]</scope>
    <source>
        <strain evidence="9 10">P9A</strain>
    </source>
</reference>
<evidence type="ECO:0000256" key="7">
    <source>
        <dbReference type="SAM" id="MobiDB-lite"/>
    </source>
</evidence>
<accession>A0A4Q9QK49</accession>
<feature type="binding site" evidence="6">
    <location>
        <position position="52"/>
    </location>
    <ligand>
        <name>FMN</name>
        <dbReference type="ChEBI" id="CHEBI:58210"/>
    </ligand>
</feature>
<feature type="binding site" evidence="6">
    <location>
        <position position="151"/>
    </location>
    <ligand>
        <name>FMN</name>
        <dbReference type="ChEBI" id="CHEBI:58210"/>
    </ligand>
</feature>
<dbReference type="CDD" id="cd01095">
    <property type="entry name" value="Nitrilotriacetate_monoxgenase"/>
    <property type="match status" value="1"/>
</dbReference>
<dbReference type="Gene3D" id="3.20.20.30">
    <property type="entry name" value="Luciferase-like domain"/>
    <property type="match status" value="1"/>
</dbReference>
<comment type="caution">
    <text evidence="9">The sequence shown here is derived from an EMBL/GenBank/DDBJ whole genome shotgun (WGS) entry which is preliminary data.</text>
</comment>
<comment type="similarity">
    <text evidence="5">Belongs to the NtaA/SnaA/DszA monooxygenase family.</text>
</comment>
<keyword evidence="3" id="KW-0560">Oxidoreductase</keyword>
<dbReference type="OrthoDB" id="6133319at2"/>
<feature type="compositionally biased region" description="Low complexity" evidence="7">
    <location>
        <begin position="432"/>
        <end position="449"/>
    </location>
</feature>